<dbReference type="PANTHER" id="PTHR43390:SF1">
    <property type="entry name" value="CHLOROPLAST PROCESSING PEPTIDASE"/>
    <property type="match status" value="1"/>
</dbReference>
<reference evidence="9" key="1">
    <citation type="submission" date="2019-12" db="EMBL/GenBank/DDBJ databases">
        <title>Microbes associate with the intestines of laboratory mice.</title>
        <authorList>
            <person name="Navarre W."/>
            <person name="Wong E."/>
        </authorList>
    </citation>
    <scope>NUCLEOTIDE SEQUENCE</scope>
    <source>
        <strain evidence="9">NM79_F5</strain>
    </source>
</reference>
<dbReference type="Proteomes" id="UP000656077">
    <property type="component" value="Unassembled WGS sequence"/>
</dbReference>
<proteinExistence type="inferred from homology"/>
<keyword evidence="7" id="KW-0645">Protease</keyword>
<evidence type="ECO:0000256" key="3">
    <source>
        <dbReference type="ARBA" id="ARBA00009370"/>
    </source>
</evidence>
<comment type="similarity">
    <text evidence="3 7">Belongs to the peptidase S26 family.</text>
</comment>
<keyword evidence="5 7" id="KW-0378">Hydrolase</keyword>
<dbReference type="NCBIfam" id="TIGR02227">
    <property type="entry name" value="sigpep_I_bact"/>
    <property type="match status" value="1"/>
</dbReference>
<dbReference type="GO" id="GO:0009003">
    <property type="term" value="F:signal peptidase activity"/>
    <property type="evidence" value="ECO:0007669"/>
    <property type="project" value="UniProtKB-EC"/>
</dbReference>
<dbReference type="InterPro" id="IPR000223">
    <property type="entry name" value="Pept_S26A_signal_pept_1"/>
</dbReference>
<dbReference type="PROSITE" id="PS00760">
    <property type="entry name" value="SPASE_I_2"/>
    <property type="match status" value="1"/>
</dbReference>
<dbReference type="EMBL" id="WSRQ01000010">
    <property type="protein sequence ID" value="MVX63745.1"/>
    <property type="molecule type" value="Genomic_DNA"/>
</dbReference>
<evidence type="ECO:0000256" key="5">
    <source>
        <dbReference type="ARBA" id="ARBA00022801"/>
    </source>
</evidence>
<dbReference type="InterPro" id="IPR019533">
    <property type="entry name" value="Peptidase_S26"/>
</dbReference>
<dbReference type="PRINTS" id="PR00727">
    <property type="entry name" value="LEADERPTASE"/>
</dbReference>
<dbReference type="RefSeq" id="WP_160358839.1">
    <property type="nucleotide sequence ID" value="NZ_WSRQ01000010.1"/>
</dbReference>
<dbReference type="InterPro" id="IPR036286">
    <property type="entry name" value="LexA/Signal_pep-like_sf"/>
</dbReference>
<evidence type="ECO:0000256" key="4">
    <source>
        <dbReference type="ARBA" id="ARBA00013208"/>
    </source>
</evidence>
<dbReference type="PANTHER" id="PTHR43390">
    <property type="entry name" value="SIGNAL PEPTIDASE I"/>
    <property type="match status" value="1"/>
</dbReference>
<dbReference type="AlphaFoldDB" id="A0A964W219"/>
<protein>
    <recommendedName>
        <fullName evidence="4 7">Signal peptidase I</fullName>
        <ecNumber evidence="4 7">3.4.21.89</ecNumber>
    </recommendedName>
</protein>
<comment type="subcellular location">
    <subcellularLocation>
        <location evidence="2">Cell membrane</location>
        <topology evidence="2">Single-pass type II membrane protein</topology>
    </subcellularLocation>
    <subcellularLocation>
        <location evidence="7">Membrane</location>
        <topology evidence="7">Single-pass type II membrane protein</topology>
    </subcellularLocation>
</comment>
<dbReference type="GO" id="GO:0006465">
    <property type="term" value="P:signal peptide processing"/>
    <property type="evidence" value="ECO:0007669"/>
    <property type="project" value="InterPro"/>
</dbReference>
<evidence type="ECO:0000313" key="10">
    <source>
        <dbReference type="Proteomes" id="UP000656077"/>
    </source>
</evidence>
<dbReference type="GO" id="GO:0005886">
    <property type="term" value="C:plasma membrane"/>
    <property type="evidence" value="ECO:0007669"/>
    <property type="project" value="UniProtKB-SubCell"/>
</dbReference>
<organism evidence="9 10">
    <name type="scientific">Clostridium chromiireducens</name>
    <dbReference type="NCBI Taxonomy" id="225345"/>
    <lineage>
        <taxon>Bacteria</taxon>
        <taxon>Bacillati</taxon>
        <taxon>Bacillota</taxon>
        <taxon>Clostridia</taxon>
        <taxon>Eubacteriales</taxon>
        <taxon>Clostridiaceae</taxon>
        <taxon>Clostridium</taxon>
    </lineage>
</organism>
<sequence length="171" mass="19817">MIFIKKFIKKYKIELFIGIILALILSKFLTSNLFYIAIVPSESMKDTLMVGDKLLVSKNIEPLKVGGIYTFYHENKLLIKRLIAVGGDHVKIDNNNVFVNGNKLDEPYVSSLMTKEIHVDLIVPEDKYYFLGDNRNNSNDARFWKNLFIDKDDIDGKAMKLIDWHNWKSLS</sequence>
<name>A0A964W219_9CLOT</name>
<evidence type="ECO:0000313" key="9">
    <source>
        <dbReference type="EMBL" id="MVX63745.1"/>
    </source>
</evidence>
<dbReference type="CDD" id="cd06530">
    <property type="entry name" value="S26_SPase_I"/>
    <property type="match status" value="1"/>
</dbReference>
<gene>
    <name evidence="9" type="primary">lepB</name>
    <name evidence="9" type="ORF">GKZ28_08560</name>
</gene>
<evidence type="ECO:0000256" key="7">
    <source>
        <dbReference type="RuleBase" id="RU362042"/>
    </source>
</evidence>
<feature type="active site" evidence="6">
    <location>
        <position position="80"/>
    </location>
</feature>
<dbReference type="GO" id="GO:0004252">
    <property type="term" value="F:serine-type endopeptidase activity"/>
    <property type="evidence" value="ECO:0007669"/>
    <property type="project" value="InterPro"/>
</dbReference>
<evidence type="ECO:0000256" key="6">
    <source>
        <dbReference type="PIRSR" id="PIRSR600223-1"/>
    </source>
</evidence>
<dbReference type="EC" id="3.4.21.89" evidence="4 7"/>
<accession>A0A964W219</accession>
<dbReference type="SUPFAM" id="SSF51306">
    <property type="entry name" value="LexA/Signal peptidase"/>
    <property type="match status" value="1"/>
</dbReference>
<evidence type="ECO:0000256" key="2">
    <source>
        <dbReference type="ARBA" id="ARBA00004401"/>
    </source>
</evidence>
<feature type="active site" evidence="6">
    <location>
        <position position="43"/>
    </location>
</feature>
<keyword evidence="7" id="KW-0472">Membrane</keyword>
<evidence type="ECO:0000259" key="8">
    <source>
        <dbReference type="Pfam" id="PF10502"/>
    </source>
</evidence>
<comment type="catalytic activity">
    <reaction evidence="1 7">
        <text>Cleavage of hydrophobic, N-terminal signal or leader sequences from secreted and periplasmic proteins.</text>
        <dbReference type="EC" id="3.4.21.89"/>
    </reaction>
</comment>
<comment type="caution">
    <text evidence="9">The sequence shown here is derived from an EMBL/GenBank/DDBJ whole genome shotgun (WGS) entry which is preliminary data.</text>
</comment>
<dbReference type="InterPro" id="IPR019757">
    <property type="entry name" value="Pept_S26A_signal_pept_1_Lys-AS"/>
</dbReference>
<dbReference type="Pfam" id="PF10502">
    <property type="entry name" value="Peptidase_S26"/>
    <property type="match status" value="1"/>
</dbReference>
<keyword evidence="7" id="KW-0812">Transmembrane</keyword>
<evidence type="ECO:0000256" key="1">
    <source>
        <dbReference type="ARBA" id="ARBA00000677"/>
    </source>
</evidence>
<dbReference type="Gene3D" id="2.10.109.10">
    <property type="entry name" value="Umud Fragment, subunit A"/>
    <property type="match status" value="1"/>
</dbReference>
<feature type="transmembrane region" description="Helical" evidence="7">
    <location>
        <begin position="15"/>
        <end position="38"/>
    </location>
</feature>
<keyword evidence="7" id="KW-1133">Transmembrane helix</keyword>
<feature type="domain" description="Peptidase S26" evidence="8">
    <location>
        <begin position="15"/>
        <end position="159"/>
    </location>
</feature>